<accession>A0A7J4IZZ1</accession>
<dbReference type="InterPro" id="IPR013216">
    <property type="entry name" value="Methyltransf_11"/>
</dbReference>
<name>A0A7J4IZZ1_9ARCH</name>
<evidence type="ECO:0000313" key="2">
    <source>
        <dbReference type="EMBL" id="HIH09715.1"/>
    </source>
</evidence>
<dbReference type="Gene3D" id="3.40.50.150">
    <property type="entry name" value="Vaccinia Virus protein VP39"/>
    <property type="match status" value="1"/>
</dbReference>
<dbReference type="AlphaFoldDB" id="A0A7J4IZZ1"/>
<sequence>MPLPKKPCPKVNLGIFLNRVFSSHMKTAQAAKHFRETSQFAQNTYKGRYPKHNQFLKVNRDKIRVFVDVGCSIKNGAPTTIEAREALGKKARCFATDIFDDPPKEARREFRKRNICYANHDISKIPFLVDGKEHSVDCMRVANVSFYLSQSQRRRALINILRSIKPGGFLIISHSTDVGEFGYLFKVGKDGRSLIEIPYPGHRLYSSMFGTSET</sequence>
<feature type="domain" description="Methyltransferase type 11" evidence="1">
    <location>
        <begin position="68"/>
        <end position="172"/>
    </location>
</feature>
<comment type="caution">
    <text evidence="2">The sequence shown here is derived from an EMBL/GenBank/DDBJ whole genome shotgun (WGS) entry which is preliminary data.</text>
</comment>
<evidence type="ECO:0000259" key="1">
    <source>
        <dbReference type="Pfam" id="PF08241"/>
    </source>
</evidence>
<dbReference type="GO" id="GO:0032259">
    <property type="term" value="P:methylation"/>
    <property type="evidence" value="ECO:0007669"/>
    <property type="project" value="UniProtKB-KW"/>
</dbReference>
<reference evidence="3" key="1">
    <citation type="journal article" date="2020" name="bioRxiv">
        <title>A rank-normalized archaeal taxonomy based on genome phylogeny resolves widespread incomplete and uneven classifications.</title>
        <authorList>
            <person name="Rinke C."/>
            <person name="Chuvochina M."/>
            <person name="Mussig A.J."/>
            <person name="Chaumeil P.-A."/>
            <person name="Waite D.W."/>
            <person name="Whitman W.B."/>
            <person name="Parks D.H."/>
            <person name="Hugenholtz P."/>
        </authorList>
    </citation>
    <scope>NUCLEOTIDE SEQUENCE [LARGE SCALE GENOMIC DNA]</scope>
</reference>
<organism evidence="2 3">
    <name type="scientific">Candidatus Iainarchaeum sp</name>
    <dbReference type="NCBI Taxonomy" id="3101447"/>
    <lineage>
        <taxon>Archaea</taxon>
        <taxon>Candidatus Iainarchaeota</taxon>
        <taxon>Candidatus Iainarchaeia</taxon>
        <taxon>Candidatus Iainarchaeales</taxon>
        <taxon>Candidatus Iainarchaeaceae</taxon>
        <taxon>Candidatus Iainarchaeum</taxon>
    </lineage>
</organism>
<dbReference type="EMBL" id="DUGC01000056">
    <property type="protein sequence ID" value="HIH09715.1"/>
    <property type="molecule type" value="Genomic_DNA"/>
</dbReference>
<dbReference type="CDD" id="cd02440">
    <property type="entry name" value="AdoMet_MTases"/>
    <property type="match status" value="1"/>
</dbReference>
<dbReference type="InterPro" id="IPR029063">
    <property type="entry name" value="SAM-dependent_MTases_sf"/>
</dbReference>
<proteinExistence type="predicted"/>
<dbReference type="SUPFAM" id="SSF53335">
    <property type="entry name" value="S-adenosyl-L-methionine-dependent methyltransferases"/>
    <property type="match status" value="1"/>
</dbReference>
<dbReference type="Proteomes" id="UP000565078">
    <property type="component" value="Unassembled WGS sequence"/>
</dbReference>
<dbReference type="GO" id="GO:0008757">
    <property type="term" value="F:S-adenosylmethionine-dependent methyltransferase activity"/>
    <property type="evidence" value="ECO:0007669"/>
    <property type="project" value="InterPro"/>
</dbReference>
<protein>
    <submittedName>
        <fullName evidence="2">Class I SAM-dependent methyltransferase</fullName>
    </submittedName>
</protein>
<gene>
    <name evidence="2" type="ORF">HA254_03505</name>
</gene>
<dbReference type="Pfam" id="PF08241">
    <property type="entry name" value="Methyltransf_11"/>
    <property type="match status" value="1"/>
</dbReference>
<evidence type="ECO:0000313" key="3">
    <source>
        <dbReference type="Proteomes" id="UP000565078"/>
    </source>
</evidence>
<keyword evidence="2" id="KW-0808">Transferase</keyword>
<keyword evidence="2" id="KW-0489">Methyltransferase</keyword>